<keyword evidence="9" id="KW-0492">Microsome</keyword>
<dbReference type="EMBL" id="CADEBD010000042">
    <property type="protein sequence ID" value="CAB3220925.1"/>
    <property type="molecule type" value="Genomic_DNA"/>
</dbReference>
<dbReference type="FunFam" id="1.10.630.10:FF:000182">
    <property type="entry name" value="Cytochrome P450 3A4"/>
    <property type="match status" value="1"/>
</dbReference>
<evidence type="ECO:0000313" key="18">
    <source>
        <dbReference type="Proteomes" id="UP000494256"/>
    </source>
</evidence>
<sequence>MRKSTGEFMYDLAKKFKTDYVGIFLGQQPVLVIHSKELAKKVLVKDFDNFQNRYSYPDPDTDPLGTLNLFTVRNPIWSAMKHELRPMFTTLRLKGITELMNINSAELVRRIQIDYIENKKPVNLRELFSMYTSDTVGYTAFGLRVSVLKDLTSPVWYITRDMVEWSFWRGFEFTMIFFAPALAKLMRLKFFSASATAYIKQLFWSVAEKRQKLLQPNDKDLLNHLMKLKENLKLPVDTDTTDNLIVAQAALFILGAIDTSAATLCYLLHELAHHPEEQEKLFKEVSTALEEKGKNVLDYNDLLELSYLTGCIKETLRKYSPVPFLDRICCETYKLTDEVTLEKGTPIYVNVSAIHYNEEYYPNPQEWHPERFEGATENDNHNFTFLTFGEGPRVCLGKRYGYMQLRTAMAHMVMEFRFEPAEPYLIRQDPYSVALSPFGGGKVKFVPR</sequence>
<keyword evidence="11 15" id="KW-0408">Iron</keyword>
<dbReference type="InterPro" id="IPR001128">
    <property type="entry name" value="Cyt_P450"/>
</dbReference>
<dbReference type="GO" id="GO:0020037">
    <property type="term" value="F:heme binding"/>
    <property type="evidence" value="ECO:0007669"/>
    <property type="project" value="InterPro"/>
</dbReference>
<dbReference type="PANTHER" id="PTHR24292:SF45">
    <property type="entry name" value="CYTOCHROME P450 6G1-RELATED"/>
    <property type="match status" value="1"/>
</dbReference>
<comment type="subcellular location">
    <subcellularLocation>
        <location evidence="3">Endoplasmic reticulum membrane</location>
        <topology evidence="3">Peripheral membrane protein</topology>
    </subcellularLocation>
    <subcellularLocation>
        <location evidence="2">Microsome membrane</location>
        <topology evidence="2">Peripheral membrane protein</topology>
    </subcellularLocation>
</comment>
<keyword evidence="8" id="KW-0256">Endoplasmic reticulum</keyword>
<evidence type="ECO:0000256" key="3">
    <source>
        <dbReference type="ARBA" id="ARBA00004406"/>
    </source>
</evidence>
<evidence type="ECO:0000256" key="5">
    <source>
        <dbReference type="ARBA" id="ARBA00012109"/>
    </source>
</evidence>
<accession>A0A8S0YP31</accession>
<comment type="caution">
    <text evidence="17">The sequence shown here is derived from an EMBL/GenBank/DDBJ whole genome shotgun (WGS) entry which is preliminary data.</text>
</comment>
<keyword evidence="12 16" id="KW-0503">Monooxygenase</keyword>
<evidence type="ECO:0000256" key="6">
    <source>
        <dbReference type="ARBA" id="ARBA00022617"/>
    </source>
</evidence>
<comment type="cofactor">
    <cofactor evidence="1 15">
        <name>heme</name>
        <dbReference type="ChEBI" id="CHEBI:30413"/>
    </cofactor>
</comment>
<evidence type="ECO:0000256" key="8">
    <source>
        <dbReference type="ARBA" id="ARBA00022824"/>
    </source>
</evidence>
<evidence type="ECO:0000256" key="14">
    <source>
        <dbReference type="ARBA" id="ARBA00047827"/>
    </source>
</evidence>
<evidence type="ECO:0000256" key="13">
    <source>
        <dbReference type="ARBA" id="ARBA00023136"/>
    </source>
</evidence>
<dbReference type="EC" id="1.14.14.1" evidence="5"/>
<organism evidence="17 18">
    <name type="scientific">Arctia plantaginis</name>
    <name type="common">Wood tiger moth</name>
    <name type="synonym">Phalaena plantaginis</name>
    <dbReference type="NCBI Taxonomy" id="874455"/>
    <lineage>
        <taxon>Eukaryota</taxon>
        <taxon>Metazoa</taxon>
        <taxon>Ecdysozoa</taxon>
        <taxon>Arthropoda</taxon>
        <taxon>Hexapoda</taxon>
        <taxon>Insecta</taxon>
        <taxon>Pterygota</taxon>
        <taxon>Neoptera</taxon>
        <taxon>Endopterygota</taxon>
        <taxon>Lepidoptera</taxon>
        <taxon>Glossata</taxon>
        <taxon>Ditrysia</taxon>
        <taxon>Noctuoidea</taxon>
        <taxon>Erebidae</taxon>
        <taxon>Arctiinae</taxon>
        <taxon>Arctia</taxon>
    </lineage>
</organism>
<protein>
    <recommendedName>
        <fullName evidence="5">unspecific monooxygenase</fullName>
        <ecNumber evidence="5">1.14.14.1</ecNumber>
    </recommendedName>
</protein>
<proteinExistence type="inferred from homology"/>
<evidence type="ECO:0000256" key="1">
    <source>
        <dbReference type="ARBA" id="ARBA00001971"/>
    </source>
</evidence>
<dbReference type="GO" id="GO:0016712">
    <property type="term" value="F:oxidoreductase activity, acting on paired donors, with incorporation or reduction of molecular oxygen, reduced flavin or flavoprotein as one donor, and incorporation of one atom of oxygen"/>
    <property type="evidence" value="ECO:0007669"/>
    <property type="project" value="UniProtKB-EC"/>
</dbReference>
<dbReference type="SUPFAM" id="SSF48264">
    <property type="entry name" value="Cytochrome P450"/>
    <property type="match status" value="1"/>
</dbReference>
<dbReference type="OrthoDB" id="8115566at2759"/>
<evidence type="ECO:0000256" key="4">
    <source>
        <dbReference type="ARBA" id="ARBA00010617"/>
    </source>
</evidence>
<evidence type="ECO:0000313" key="17">
    <source>
        <dbReference type="EMBL" id="CAB3220925.1"/>
    </source>
</evidence>
<reference evidence="17 18" key="1">
    <citation type="submission" date="2020-04" db="EMBL/GenBank/DDBJ databases">
        <authorList>
            <person name="Wallbank WR R."/>
            <person name="Pardo Diaz C."/>
            <person name="Kozak K."/>
            <person name="Martin S."/>
            <person name="Jiggins C."/>
            <person name="Moest M."/>
            <person name="Warren A I."/>
            <person name="Byers J.R.P. K."/>
            <person name="Montejo-Kovacevich G."/>
            <person name="Yen C E."/>
        </authorList>
    </citation>
    <scope>NUCLEOTIDE SEQUENCE [LARGE SCALE GENOMIC DNA]</scope>
</reference>
<dbReference type="PROSITE" id="PS00086">
    <property type="entry name" value="CYTOCHROME_P450"/>
    <property type="match status" value="1"/>
</dbReference>
<evidence type="ECO:0000256" key="15">
    <source>
        <dbReference type="PIRSR" id="PIRSR602401-1"/>
    </source>
</evidence>
<keyword evidence="6 15" id="KW-0349">Heme</keyword>
<dbReference type="Gene3D" id="1.10.630.10">
    <property type="entry name" value="Cytochrome P450"/>
    <property type="match status" value="1"/>
</dbReference>
<evidence type="ECO:0000256" key="10">
    <source>
        <dbReference type="ARBA" id="ARBA00023002"/>
    </source>
</evidence>
<dbReference type="InterPro" id="IPR002401">
    <property type="entry name" value="Cyt_P450_E_grp-I"/>
</dbReference>
<dbReference type="CDD" id="cd11056">
    <property type="entry name" value="CYP6-like"/>
    <property type="match status" value="1"/>
</dbReference>
<dbReference type="PRINTS" id="PR00463">
    <property type="entry name" value="EP450I"/>
</dbReference>
<evidence type="ECO:0000256" key="16">
    <source>
        <dbReference type="RuleBase" id="RU000461"/>
    </source>
</evidence>
<dbReference type="Pfam" id="PF00067">
    <property type="entry name" value="p450"/>
    <property type="match status" value="1"/>
</dbReference>
<dbReference type="InterPro" id="IPR050476">
    <property type="entry name" value="Insect_CytP450_Detox"/>
</dbReference>
<dbReference type="Proteomes" id="UP000494256">
    <property type="component" value="Unassembled WGS sequence"/>
</dbReference>
<evidence type="ECO:0000256" key="11">
    <source>
        <dbReference type="ARBA" id="ARBA00023004"/>
    </source>
</evidence>
<dbReference type="AlphaFoldDB" id="A0A8S0YP31"/>
<comment type="catalytic activity">
    <reaction evidence="14">
        <text>an organic molecule + reduced [NADPH--hemoprotein reductase] + O2 = an alcohol + oxidized [NADPH--hemoprotein reductase] + H2O + H(+)</text>
        <dbReference type="Rhea" id="RHEA:17149"/>
        <dbReference type="Rhea" id="RHEA-COMP:11964"/>
        <dbReference type="Rhea" id="RHEA-COMP:11965"/>
        <dbReference type="ChEBI" id="CHEBI:15377"/>
        <dbReference type="ChEBI" id="CHEBI:15378"/>
        <dbReference type="ChEBI" id="CHEBI:15379"/>
        <dbReference type="ChEBI" id="CHEBI:30879"/>
        <dbReference type="ChEBI" id="CHEBI:57618"/>
        <dbReference type="ChEBI" id="CHEBI:58210"/>
        <dbReference type="ChEBI" id="CHEBI:142491"/>
        <dbReference type="EC" id="1.14.14.1"/>
    </reaction>
</comment>
<keyword evidence="13" id="KW-0472">Membrane</keyword>
<gene>
    <name evidence="17" type="ORF">APLA_LOCUS549</name>
</gene>
<dbReference type="InterPro" id="IPR036396">
    <property type="entry name" value="Cyt_P450_sf"/>
</dbReference>
<dbReference type="GO" id="GO:0005789">
    <property type="term" value="C:endoplasmic reticulum membrane"/>
    <property type="evidence" value="ECO:0007669"/>
    <property type="project" value="UniProtKB-SubCell"/>
</dbReference>
<evidence type="ECO:0000256" key="7">
    <source>
        <dbReference type="ARBA" id="ARBA00022723"/>
    </source>
</evidence>
<keyword evidence="10 16" id="KW-0560">Oxidoreductase</keyword>
<feature type="binding site" description="axial binding residue" evidence="15">
    <location>
        <position position="395"/>
    </location>
    <ligand>
        <name>heme</name>
        <dbReference type="ChEBI" id="CHEBI:30413"/>
    </ligand>
    <ligandPart>
        <name>Fe</name>
        <dbReference type="ChEBI" id="CHEBI:18248"/>
    </ligandPart>
</feature>
<evidence type="ECO:0000256" key="2">
    <source>
        <dbReference type="ARBA" id="ARBA00004174"/>
    </source>
</evidence>
<dbReference type="InterPro" id="IPR017972">
    <property type="entry name" value="Cyt_P450_CS"/>
</dbReference>
<keyword evidence="7 15" id="KW-0479">Metal-binding</keyword>
<dbReference type="PANTHER" id="PTHR24292">
    <property type="entry name" value="CYTOCHROME P450"/>
    <property type="match status" value="1"/>
</dbReference>
<dbReference type="PRINTS" id="PR00385">
    <property type="entry name" value="P450"/>
</dbReference>
<evidence type="ECO:0000256" key="9">
    <source>
        <dbReference type="ARBA" id="ARBA00022848"/>
    </source>
</evidence>
<name>A0A8S0YP31_ARCPL</name>
<evidence type="ECO:0000256" key="12">
    <source>
        <dbReference type="ARBA" id="ARBA00023033"/>
    </source>
</evidence>
<comment type="similarity">
    <text evidence="4 16">Belongs to the cytochrome P450 family.</text>
</comment>
<dbReference type="GO" id="GO:0005506">
    <property type="term" value="F:iron ion binding"/>
    <property type="evidence" value="ECO:0007669"/>
    <property type="project" value="InterPro"/>
</dbReference>